<evidence type="ECO:0000313" key="3">
    <source>
        <dbReference type="Proteomes" id="UP000053923"/>
    </source>
</evidence>
<accession>A0A101J6J6</accession>
<dbReference type="RefSeq" id="WP_062714742.1">
    <property type="nucleotide sequence ID" value="NZ_LLZG01000411.1"/>
</dbReference>
<evidence type="ECO:0000313" key="2">
    <source>
        <dbReference type="EMBL" id="KUL21152.1"/>
    </source>
</evidence>
<proteinExistence type="predicted"/>
<comment type="caution">
    <text evidence="2">The sequence shown here is derived from an EMBL/GenBank/DDBJ whole genome shotgun (WGS) entry which is preliminary data.</text>
</comment>
<dbReference type="InterPro" id="IPR037401">
    <property type="entry name" value="SnoaL-like"/>
</dbReference>
<dbReference type="EMBL" id="LLZG01000411">
    <property type="protein sequence ID" value="KUL21152.1"/>
    <property type="molecule type" value="Genomic_DNA"/>
</dbReference>
<dbReference type="InterPro" id="IPR032710">
    <property type="entry name" value="NTF2-like_dom_sf"/>
</dbReference>
<keyword evidence="3" id="KW-1185">Reference proteome</keyword>
<protein>
    <recommendedName>
        <fullName evidence="1">SnoaL-like domain-containing protein</fullName>
    </recommendedName>
</protein>
<organism evidence="2 3">
    <name type="scientific">Streptomyces regalis</name>
    <dbReference type="NCBI Taxonomy" id="68262"/>
    <lineage>
        <taxon>Bacteria</taxon>
        <taxon>Bacillati</taxon>
        <taxon>Actinomycetota</taxon>
        <taxon>Actinomycetes</taxon>
        <taxon>Kitasatosporales</taxon>
        <taxon>Streptomycetaceae</taxon>
        <taxon>Streptomyces</taxon>
    </lineage>
</organism>
<dbReference type="Pfam" id="PF12680">
    <property type="entry name" value="SnoaL_2"/>
    <property type="match status" value="1"/>
</dbReference>
<reference evidence="3" key="1">
    <citation type="submission" date="2015-10" db="EMBL/GenBank/DDBJ databases">
        <authorList>
            <person name="Ju K.-S."/>
            <person name="Doroghazi J.R."/>
            <person name="Metcalf W.W."/>
        </authorList>
    </citation>
    <scope>NUCLEOTIDE SEQUENCE [LARGE SCALE GENOMIC DNA]</scope>
    <source>
        <strain evidence="3">NRRL 3151</strain>
    </source>
</reference>
<name>A0A101J6J6_9ACTN</name>
<dbReference type="Gene3D" id="3.10.450.50">
    <property type="match status" value="1"/>
</dbReference>
<feature type="domain" description="SnoaL-like" evidence="1">
    <location>
        <begin position="17"/>
        <end position="111"/>
    </location>
</feature>
<dbReference type="Proteomes" id="UP000053923">
    <property type="component" value="Unassembled WGS sequence"/>
</dbReference>
<dbReference type="OrthoDB" id="8087138at2"/>
<dbReference type="SUPFAM" id="SSF54427">
    <property type="entry name" value="NTF2-like"/>
    <property type="match status" value="1"/>
</dbReference>
<sequence length="121" mass="13448">MGTATSPSFDTETLRRGIEGQTPDTLLSLYTDDAELRVVNRNTQPSHPKVLHGRGEIADMLSDVYSRDMTHKLEGCVIQGDRAAYSESCEYADGVRVLSESMVTLRDGKISQQILIEAWDE</sequence>
<evidence type="ECO:0000259" key="1">
    <source>
        <dbReference type="Pfam" id="PF12680"/>
    </source>
</evidence>
<gene>
    <name evidence="2" type="ORF">ADL12_45850</name>
</gene>
<dbReference type="AlphaFoldDB" id="A0A101J6J6"/>